<evidence type="ECO:0000313" key="11">
    <source>
        <dbReference type="Proteomes" id="UP000193144"/>
    </source>
</evidence>
<dbReference type="InterPro" id="IPR023418">
    <property type="entry name" value="Thyroxine_BS"/>
</dbReference>
<evidence type="ECO:0000256" key="5">
    <source>
        <dbReference type="ARBA" id="ARBA00022631"/>
    </source>
</evidence>
<dbReference type="EC" id="3.5.2.17" evidence="7"/>
<evidence type="ECO:0000256" key="1">
    <source>
        <dbReference type="ARBA" id="ARBA00001043"/>
    </source>
</evidence>
<evidence type="ECO:0000256" key="2">
    <source>
        <dbReference type="ARBA" id="ARBA00002704"/>
    </source>
</evidence>
<dbReference type="Pfam" id="PF00576">
    <property type="entry name" value="Transthyretin"/>
    <property type="match status" value="1"/>
</dbReference>
<dbReference type="AlphaFoldDB" id="A0A1Y1ZUT2"/>
<reference evidence="10 11" key="1">
    <citation type="submission" date="2016-07" db="EMBL/GenBank/DDBJ databases">
        <title>Pervasive Adenine N6-methylation of Active Genes in Fungi.</title>
        <authorList>
            <consortium name="DOE Joint Genome Institute"/>
            <person name="Mondo S.J."/>
            <person name="Dannebaum R.O."/>
            <person name="Kuo R.C."/>
            <person name="Labutti K."/>
            <person name="Haridas S."/>
            <person name="Kuo A."/>
            <person name="Salamov A."/>
            <person name="Ahrendt S.R."/>
            <person name="Lipzen A."/>
            <person name="Sullivan W."/>
            <person name="Andreopoulos W.B."/>
            <person name="Clum A."/>
            <person name="Lindquist E."/>
            <person name="Daum C."/>
            <person name="Ramamoorthy G.K."/>
            <person name="Gryganskyi A."/>
            <person name="Culley D."/>
            <person name="Magnuson J.K."/>
            <person name="James T.Y."/>
            <person name="O'Malley M.A."/>
            <person name="Stajich J.E."/>
            <person name="Spatafora J.W."/>
            <person name="Visel A."/>
            <person name="Grigoriev I.V."/>
        </authorList>
    </citation>
    <scope>NUCLEOTIDE SEQUENCE [LARGE SCALE GENOMIC DNA]</scope>
    <source>
        <strain evidence="10 11">CBS 115471</strain>
    </source>
</reference>
<proteinExistence type="inferred from homology"/>
<dbReference type="SUPFAM" id="SSF49472">
    <property type="entry name" value="Transthyretin (synonym: prealbumin)"/>
    <property type="match status" value="1"/>
</dbReference>
<comment type="subunit">
    <text evidence="4 7">Homotetramer.</text>
</comment>
<feature type="domain" description="Transthyretin/hydroxyisourate hydrolase" evidence="9">
    <location>
        <begin position="19"/>
        <end position="149"/>
    </location>
</feature>
<evidence type="ECO:0000256" key="6">
    <source>
        <dbReference type="ARBA" id="ARBA00022801"/>
    </source>
</evidence>
<dbReference type="PROSITE" id="PS00768">
    <property type="entry name" value="TRANSTHYRETIN_1"/>
    <property type="match status" value="1"/>
</dbReference>
<organism evidence="10 11">
    <name type="scientific">Clohesyomyces aquaticus</name>
    <dbReference type="NCBI Taxonomy" id="1231657"/>
    <lineage>
        <taxon>Eukaryota</taxon>
        <taxon>Fungi</taxon>
        <taxon>Dikarya</taxon>
        <taxon>Ascomycota</taxon>
        <taxon>Pezizomycotina</taxon>
        <taxon>Dothideomycetes</taxon>
        <taxon>Pleosporomycetidae</taxon>
        <taxon>Pleosporales</taxon>
        <taxon>Lindgomycetaceae</taxon>
        <taxon>Clohesyomyces</taxon>
    </lineage>
</organism>
<comment type="caution">
    <text evidence="10">The sequence shown here is derived from an EMBL/GenBank/DDBJ whole genome shotgun (WGS) entry which is preliminary data.</text>
</comment>
<keyword evidence="11" id="KW-1185">Reference proteome</keyword>
<evidence type="ECO:0000256" key="3">
    <source>
        <dbReference type="ARBA" id="ARBA00009850"/>
    </source>
</evidence>
<keyword evidence="6 7" id="KW-0378">Hydrolase</keyword>
<dbReference type="InterPro" id="IPR036817">
    <property type="entry name" value="Transthyretin/HIU_hydrolase_sf"/>
</dbReference>
<comment type="similarity">
    <text evidence="3 7">Belongs to the transthyretin family. 5-hydroxyisourate hydrolase subfamily.</text>
</comment>
<dbReference type="OrthoDB" id="10265230at2759"/>
<evidence type="ECO:0000313" key="10">
    <source>
        <dbReference type="EMBL" id="ORY14019.1"/>
    </source>
</evidence>
<dbReference type="InterPro" id="IPR023416">
    <property type="entry name" value="Transthyretin/HIU_hydrolase_d"/>
</dbReference>
<protein>
    <recommendedName>
        <fullName evidence="7">5-hydroxyisourate hydrolase</fullName>
        <shortName evidence="7">HIU hydrolase</shortName>
        <shortName evidence="7">HIUHase</shortName>
        <ecNumber evidence="7">3.5.2.17</ecNumber>
    </recommendedName>
</protein>
<dbReference type="Proteomes" id="UP000193144">
    <property type="component" value="Unassembled WGS sequence"/>
</dbReference>
<dbReference type="PANTHER" id="PTHR10395:SF7">
    <property type="entry name" value="5-HYDROXYISOURATE HYDROLASE"/>
    <property type="match status" value="1"/>
</dbReference>
<dbReference type="NCBIfam" id="TIGR02962">
    <property type="entry name" value="hdxy_isourate"/>
    <property type="match status" value="1"/>
</dbReference>
<gene>
    <name evidence="10" type="ORF">BCR34DRAFT_623516</name>
</gene>
<dbReference type="EMBL" id="MCFA01000036">
    <property type="protein sequence ID" value="ORY14019.1"/>
    <property type="molecule type" value="Genomic_DNA"/>
</dbReference>
<feature type="compositionally biased region" description="Low complexity" evidence="8">
    <location>
        <begin position="38"/>
        <end position="58"/>
    </location>
</feature>
<evidence type="ECO:0000256" key="7">
    <source>
        <dbReference type="RuleBase" id="RU361270"/>
    </source>
</evidence>
<comment type="catalytic activity">
    <reaction evidence="1 7">
        <text>5-hydroxyisourate + H2O = 5-hydroxy-2-oxo-4-ureido-2,5-dihydro-1H-imidazole-5-carboxylate + H(+)</text>
        <dbReference type="Rhea" id="RHEA:23736"/>
        <dbReference type="ChEBI" id="CHEBI:15377"/>
        <dbReference type="ChEBI" id="CHEBI:15378"/>
        <dbReference type="ChEBI" id="CHEBI:18072"/>
        <dbReference type="ChEBI" id="CHEBI:58639"/>
        <dbReference type="EC" id="3.5.2.17"/>
    </reaction>
</comment>
<sequence length="150" mass="16414">MPPTDGATPDTPQPSKPPITCHVLDTTLGRPAPSIPVTLTLSPSSSPHHTTTSSSTPLKFSSTTNADGRVISWTPASPFSVDALETVFQRAGDQHWSLRFETEGYWKERGIEAFFGEVEVRFRVRAEGKGEHYHVPVLLGPFGYTTYRGS</sequence>
<comment type="function">
    <text evidence="2">Catalyzes the hydrolysis of 5-hydroxyisourate (HIU) to 2-oxo-4-hydroxy-4-carboxy-5-ureidoimidazoline (OHCU).</text>
</comment>
<evidence type="ECO:0000259" key="9">
    <source>
        <dbReference type="Pfam" id="PF00576"/>
    </source>
</evidence>
<evidence type="ECO:0000256" key="4">
    <source>
        <dbReference type="ARBA" id="ARBA00011881"/>
    </source>
</evidence>
<dbReference type="Gene3D" id="2.60.40.180">
    <property type="entry name" value="Transthyretin/hydroxyisourate hydrolase domain"/>
    <property type="match status" value="1"/>
</dbReference>
<evidence type="ECO:0000256" key="8">
    <source>
        <dbReference type="SAM" id="MobiDB-lite"/>
    </source>
</evidence>
<name>A0A1Y1ZUT2_9PLEO</name>
<keyword evidence="5 7" id="KW-0659">Purine metabolism</keyword>
<accession>A0A1Y1ZUT2</accession>
<dbReference type="InterPro" id="IPR014306">
    <property type="entry name" value="Hydroxyisourate_hydrolase"/>
</dbReference>
<dbReference type="STRING" id="1231657.A0A1Y1ZUT2"/>
<dbReference type="PANTHER" id="PTHR10395">
    <property type="entry name" value="URICASE AND TRANSTHYRETIN-RELATED"/>
    <property type="match status" value="1"/>
</dbReference>
<feature type="region of interest" description="Disordered" evidence="8">
    <location>
        <begin position="1"/>
        <end position="63"/>
    </location>
</feature>
<dbReference type="CDD" id="cd05822">
    <property type="entry name" value="TLP_HIUase"/>
    <property type="match status" value="1"/>
</dbReference>
<dbReference type="GO" id="GO:0033971">
    <property type="term" value="F:hydroxyisourate hydrolase activity"/>
    <property type="evidence" value="ECO:0007669"/>
    <property type="project" value="UniProtKB-EC"/>
</dbReference>
<dbReference type="GO" id="GO:0006144">
    <property type="term" value="P:purine nucleobase metabolic process"/>
    <property type="evidence" value="ECO:0007669"/>
    <property type="project" value="UniProtKB-KW"/>
</dbReference>